<dbReference type="EMBL" id="EF677033">
    <property type="protein sequence ID" value="ABR16888.1"/>
    <property type="molecule type" value="mRNA"/>
</dbReference>
<organism evidence="2">
    <name type="scientific">Picea sitchensis</name>
    <name type="common">Sitka spruce</name>
    <name type="synonym">Pinus sitchensis</name>
    <dbReference type="NCBI Taxonomy" id="3332"/>
    <lineage>
        <taxon>Eukaryota</taxon>
        <taxon>Viridiplantae</taxon>
        <taxon>Streptophyta</taxon>
        <taxon>Embryophyta</taxon>
        <taxon>Tracheophyta</taxon>
        <taxon>Spermatophyta</taxon>
        <taxon>Pinopsida</taxon>
        <taxon>Pinidae</taxon>
        <taxon>Conifers I</taxon>
        <taxon>Pinales</taxon>
        <taxon>Pinaceae</taxon>
        <taxon>Picea</taxon>
    </lineage>
</organism>
<name>B8LMK8_PICSI</name>
<sequence>MKCNGISKRPQRSRRRPFLRALVEYLTSDSYMYGPLLYPNNYSRLAAANRSSSPPGSFWQTKRTSVAVSSVKIHKSIKPSSNNQSTETTDPWYDSGHQLNFLDIPMEFAEKLKHTIDGDRELNFQDVPIESAEKVKQTIERSASPVKMDHIYEPDTTTTMTRRLSKNKKKDYKEKNADHSSSMRV</sequence>
<accession>B8LMK8</accession>
<reference evidence="2" key="1">
    <citation type="submission" date="2007-06" db="EMBL/GenBank/DDBJ databases">
        <title>Full length cDNA sequences from Sitka Spruce (Picea sitchensis).</title>
        <authorList>
            <person name="Ralph S.G."/>
            <person name="Chun H.E."/>
            <person name="Liao N."/>
            <person name="Ali J."/>
            <person name="Reid K."/>
            <person name="Kolosova N."/>
            <person name="Cooper N."/>
            <person name="Cullis C."/>
            <person name="Jancsik S."/>
            <person name="Moore R."/>
            <person name="Mayo M."/>
            <person name="Wagner S."/>
            <person name="Holt R.A."/>
            <person name="Jones S.J.M."/>
            <person name="Marra M.A."/>
            <person name="Ritland C.E."/>
            <person name="Ritland K."/>
            <person name="Bohlmann J."/>
        </authorList>
    </citation>
    <scope>NUCLEOTIDE SEQUENCE</scope>
    <source>
        <tissue evidence="2">Green portion of the leader tissue</tissue>
    </source>
</reference>
<dbReference type="AlphaFoldDB" id="B8LMK8"/>
<protein>
    <submittedName>
        <fullName evidence="2">Uncharacterized protein</fullName>
    </submittedName>
</protein>
<evidence type="ECO:0000313" key="2">
    <source>
        <dbReference type="EMBL" id="ABR16888.1"/>
    </source>
</evidence>
<feature type="region of interest" description="Disordered" evidence="1">
    <location>
        <begin position="149"/>
        <end position="185"/>
    </location>
</feature>
<evidence type="ECO:0000256" key="1">
    <source>
        <dbReference type="SAM" id="MobiDB-lite"/>
    </source>
</evidence>
<proteinExistence type="evidence at transcript level"/>